<reference evidence="4 5" key="1">
    <citation type="submission" date="2022-04" db="EMBL/GenBank/DDBJ databases">
        <title>Genome draft of Actinomadura sp. ATCC 31491.</title>
        <authorList>
            <person name="Shi X."/>
            <person name="Du Y."/>
        </authorList>
    </citation>
    <scope>NUCLEOTIDE SEQUENCE [LARGE SCALE GENOMIC DNA]</scope>
    <source>
        <strain evidence="4 5">ATCC 31491</strain>
    </source>
</reference>
<organism evidence="4 5">
    <name type="scientific">Actinomadura luzonensis</name>
    <dbReference type="NCBI Taxonomy" id="2805427"/>
    <lineage>
        <taxon>Bacteria</taxon>
        <taxon>Bacillati</taxon>
        <taxon>Actinomycetota</taxon>
        <taxon>Actinomycetes</taxon>
        <taxon>Streptosporangiales</taxon>
        <taxon>Thermomonosporaceae</taxon>
        <taxon>Actinomadura</taxon>
    </lineage>
</organism>
<proteinExistence type="predicted"/>
<dbReference type="RefSeq" id="WP_242371545.1">
    <property type="nucleotide sequence ID" value="NZ_JAKRKC020000001.1"/>
</dbReference>
<dbReference type="PANTHER" id="PTHR43877">
    <property type="entry name" value="AMINOALKYLPHOSPHONATE N-ACETYLTRANSFERASE-RELATED-RELATED"/>
    <property type="match status" value="1"/>
</dbReference>
<keyword evidence="1" id="KW-0808">Transferase</keyword>
<dbReference type="InterPro" id="IPR050832">
    <property type="entry name" value="Bact_Acetyltransf"/>
</dbReference>
<evidence type="ECO:0000256" key="2">
    <source>
        <dbReference type="ARBA" id="ARBA00023315"/>
    </source>
</evidence>
<dbReference type="Pfam" id="PF00583">
    <property type="entry name" value="Acetyltransf_1"/>
    <property type="match status" value="1"/>
</dbReference>
<dbReference type="CDD" id="cd04301">
    <property type="entry name" value="NAT_SF"/>
    <property type="match status" value="1"/>
</dbReference>
<dbReference type="EMBL" id="JAKRKC020000001">
    <property type="protein sequence ID" value="MCK2212348.1"/>
    <property type="molecule type" value="Genomic_DNA"/>
</dbReference>
<evidence type="ECO:0000259" key="3">
    <source>
        <dbReference type="PROSITE" id="PS51186"/>
    </source>
</evidence>
<name>A0ABT0FJ49_9ACTN</name>
<dbReference type="InterPro" id="IPR016181">
    <property type="entry name" value="Acyl_CoA_acyltransferase"/>
</dbReference>
<keyword evidence="5" id="KW-1185">Reference proteome</keyword>
<dbReference type="Gene3D" id="3.40.630.30">
    <property type="match status" value="1"/>
</dbReference>
<dbReference type="SUPFAM" id="SSF55729">
    <property type="entry name" value="Acyl-CoA N-acyltransferases (Nat)"/>
    <property type="match status" value="1"/>
</dbReference>
<dbReference type="PANTHER" id="PTHR43877:SF1">
    <property type="entry name" value="ACETYLTRANSFERASE"/>
    <property type="match status" value="1"/>
</dbReference>
<sequence>MLKIDFLTPSDRAAWERLARGKDAYFGVGRGDDAYERTWRRLLDDERVRGVAARLDGSMAGIAHYVFHAGVWSAGRCYLADLFVAAEARRRGVATAVLAWVARDAEERGFPGLYWNTLEDAPARALYDQVGRYHDGLVLYTYRREPGYTPSI</sequence>
<accession>A0ABT0FJ49</accession>
<dbReference type="InterPro" id="IPR000182">
    <property type="entry name" value="GNAT_dom"/>
</dbReference>
<dbReference type="PROSITE" id="PS51186">
    <property type="entry name" value="GNAT"/>
    <property type="match status" value="1"/>
</dbReference>
<keyword evidence="2" id="KW-0012">Acyltransferase</keyword>
<gene>
    <name evidence="4" type="ORF">MF672_000825</name>
</gene>
<dbReference type="Proteomes" id="UP001317259">
    <property type="component" value="Unassembled WGS sequence"/>
</dbReference>
<protein>
    <submittedName>
        <fullName evidence="4">GNAT family N-acetyltransferase</fullName>
    </submittedName>
</protein>
<evidence type="ECO:0000256" key="1">
    <source>
        <dbReference type="ARBA" id="ARBA00022679"/>
    </source>
</evidence>
<comment type="caution">
    <text evidence="4">The sequence shown here is derived from an EMBL/GenBank/DDBJ whole genome shotgun (WGS) entry which is preliminary data.</text>
</comment>
<evidence type="ECO:0000313" key="4">
    <source>
        <dbReference type="EMBL" id="MCK2212348.1"/>
    </source>
</evidence>
<feature type="domain" description="N-acetyltransferase" evidence="3">
    <location>
        <begin position="2"/>
        <end position="152"/>
    </location>
</feature>
<evidence type="ECO:0000313" key="5">
    <source>
        <dbReference type="Proteomes" id="UP001317259"/>
    </source>
</evidence>